<evidence type="ECO:0000313" key="11">
    <source>
        <dbReference type="Proteomes" id="UP000005222"/>
    </source>
</evidence>
<protein>
    <recommendedName>
        <fullName evidence="7">Ribosomal RNA-processing protein 41</fullName>
    </recommendedName>
</protein>
<dbReference type="Gene3D" id="3.30.230.70">
    <property type="entry name" value="GHMP Kinase, N-terminal domain"/>
    <property type="match status" value="1"/>
</dbReference>
<evidence type="ECO:0000259" key="9">
    <source>
        <dbReference type="Pfam" id="PF03725"/>
    </source>
</evidence>
<dbReference type="GO" id="GO:0071038">
    <property type="term" value="P:TRAMP-dependent tRNA surveillance pathway"/>
    <property type="evidence" value="ECO:0007669"/>
    <property type="project" value="UniProtKB-ARBA"/>
</dbReference>
<comment type="subcellular location">
    <subcellularLocation>
        <location evidence="1">Cytoplasm</location>
    </subcellularLocation>
    <subcellularLocation>
        <location evidence="2">Nucleus</location>
        <location evidence="2">Nucleolus</location>
    </subcellularLocation>
</comment>
<dbReference type="GO" id="GO:0000177">
    <property type="term" value="C:cytoplasmic exosome (RNase complex)"/>
    <property type="evidence" value="ECO:0007669"/>
    <property type="project" value="TreeGrafter"/>
</dbReference>
<dbReference type="InterPro" id="IPR027408">
    <property type="entry name" value="PNPase/RNase_PH_dom_sf"/>
</dbReference>
<name>G8YCT9_PICSO</name>
<evidence type="ECO:0000256" key="1">
    <source>
        <dbReference type="ARBA" id="ARBA00004496"/>
    </source>
</evidence>
<dbReference type="PANTHER" id="PTHR11953:SF0">
    <property type="entry name" value="EXOSOME COMPLEX COMPONENT RRP41"/>
    <property type="match status" value="1"/>
</dbReference>
<dbReference type="GO" id="GO:0000176">
    <property type="term" value="C:nuclear exosome (RNase complex)"/>
    <property type="evidence" value="ECO:0007669"/>
    <property type="project" value="UniProtKB-ARBA"/>
</dbReference>
<dbReference type="Pfam" id="PF03725">
    <property type="entry name" value="RNase_PH_C"/>
    <property type="match status" value="1"/>
</dbReference>
<dbReference type="PANTHER" id="PTHR11953">
    <property type="entry name" value="EXOSOME COMPLEX COMPONENT"/>
    <property type="match status" value="1"/>
</dbReference>
<dbReference type="Proteomes" id="UP000005222">
    <property type="component" value="Chromosome J"/>
</dbReference>
<dbReference type="STRING" id="559304.G8YCT9"/>
<organism evidence="10 11">
    <name type="scientific">Pichia sorbitophila (strain ATCC MYA-4447 / BCRC 22081 / CBS 7064 / NBRC 10061 / NRRL Y-12695)</name>
    <name type="common">Hybrid yeast</name>
    <dbReference type="NCBI Taxonomy" id="559304"/>
    <lineage>
        <taxon>Eukaryota</taxon>
        <taxon>Fungi</taxon>
        <taxon>Dikarya</taxon>
        <taxon>Ascomycota</taxon>
        <taxon>Saccharomycotina</taxon>
        <taxon>Pichiomycetes</taxon>
        <taxon>Debaryomycetaceae</taxon>
        <taxon>Millerozyma</taxon>
    </lineage>
</organism>
<evidence type="ECO:0000256" key="6">
    <source>
        <dbReference type="ARBA" id="ARBA00063066"/>
    </source>
</evidence>
<dbReference type="Pfam" id="PF01138">
    <property type="entry name" value="RNase_PH"/>
    <property type="match status" value="1"/>
</dbReference>
<reference evidence="10 11" key="1">
    <citation type="journal article" date="2012" name="G3 (Bethesda)">
        <title>Pichia sorbitophila, an interspecies yeast hybrid reveals early steps of genome resolution following polyploidization.</title>
        <authorList>
            <person name="Leh Louis V."/>
            <person name="Despons L."/>
            <person name="Friedrich A."/>
            <person name="Martin T."/>
            <person name="Durrens P."/>
            <person name="Casaregola S."/>
            <person name="Neuveglise C."/>
            <person name="Fairhead C."/>
            <person name="Marck C."/>
            <person name="Cruz J.A."/>
            <person name="Straub M.L."/>
            <person name="Kugler V."/>
            <person name="Sacerdot C."/>
            <person name="Uzunov Z."/>
            <person name="Thierry A."/>
            <person name="Weiss S."/>
            <person name="Bleykasten C."/>
            <person name="De Montigny J."/>
            <person name="Jacques N."/>
            <person name="Jung P."/>
            <person name="Lemaire M."/>
            <person name="Mallet S."/>
            <person name="Morel G."/>
            <person name="Richard G.F."/>
            <person name="Sarkar A."/>
            <person name="Savel G."/>
            <person name="Schacherer J."/>
            <person name="Seret M.L."/>
            <person name="Talla E."/>
            <person name="Samson G."/>
            <person name="Jubin C."/>
            <person name="Poulain J."/>
            <person name="Vacherie B."/>
            <person name="Barbe V."/>
            <person name="Pelletier E."/>
            <person name="Sherman D.J."/>
            <person name="Westhof E."/>
            <person name="Weissenbach J."/>
            <person name="Baret P.V."/>
            <person name="Wincker P."/>
            <person name="Gaillardin C."/>
            <person name="Dujon B."/>
            <person name="Souciet J.L."/>
        </authorList>
    </citation>
    <scope>NUCLEOTIDE SEQUENCE [LARGE SCALE GENOMIC DNA]</scope>
    <source>
        <strain evidence="11">ATCC MYA-4447 / BCRC 22081 / CBS 7064 / NBRC 10061 / NRRL Y-12695</strain>
    </source>
</reference>
<evidence type="ECO:0000256" key="3">
    <source>
        <dbReference type="ARBA" id="ARBA00006678"/>
    </source>
</evidence>
<dbReference type="eggNOG" id="KOG1068">
    <property type="taxonomic scope" value="Eukaryota"/>
</dbReference>
<dbReference type="InterPro" id="IPR020568">
    <property type="entry name" value="Ribosomal_Su5_D2-typ_SF"/>
</dbReference>
<dbReference type="GO" id="GO:0071051">
    <property type="term" value="P:poly(A)-dependent snoRNA 3'-end processing"/>
    <property type="evidence" value="ECO:0007669"/>
    <property type="project" value="TreeGrafter"/>
</dbReference>
<feature type="domain" description="Exoribonuclease phosphorolytic" evidence="8">
    <location>
        <begin position="21"/>
        <end position="151"/>
    </location>
</feature>
<dbReference type="GO" id="GO:0071028">
    <property type="term" value="P:nuclear mRNA surveillance"/>
    <property type="evidence" value="ECO:0007669"/>
    <property type="project" value="TreeGrafter"/>
</dbReference>
<dbReference type="FunCoup" id="G8YCT9">
    <property type="interactions" value="1421"/>
</dbReference>
<gene>
    <name evidence="10" type="primary">Piso0_002516</name>
    <name evidence="10" type="ORF">GNLVRS01_PISO0J13693g</name>
</gene>
<dbReference type="SUPFAM" id="SSF54211">
    <property type="entry name" value="Ribosomal protein S5 domain 2-like"/>
    <property type="match status" value="1"/>
</dbReference>
<evidence type="ECO:0000256" key="5">
    <source>
        <dbReference type="ARBA" id="ARBA00022835"/>
    </source>
</evidence>
<evidence type="ECO:0000259" key="8">
    <source>
        <dbReference type="Pfam" id="PF01138"/>
    </source>
</evidence>
<keyword evidence="11" id="KW-1185">Reference proteome</keyword>
<comment type="subunit">
    <text evidence="6">Component of the RNA exosome complex. Specifically part of the catalytically inactive RNA exosome core complex (Exo-9) which may associate with the catalytic subunits RRP6 and DIS3 in cytoplasmic- and nuclear-specific RNA exosome complex forms. Exo-9 is formed by a hexameric base ring of RNase PH domain-containing subunits and a cap ring consisting of CSL4, RRP4 and RRP40.</text>
</comment>
<dbReference type="FunFam" id="3.30.230.70:FF:000004">
    <property type="entry name" value="Exosome complex component Rrp41"/>
    <property type="match status" value="1"/>
</dbReference>
<evidence type="ECO:0000256" key="2">
    <source>
        <dbReference type="ARBA" id="ARBA00004604"/>
    </source>
</evidence>
<dbReference type="InterPro" id="IPR001247">
    <property type="entry name" value="ExoRNase_PH_dom1"/>
</dbReference>
<accession>G8YCT9</accession>
<dbReference type="GO" id="GO:0005730">
    <property type="term" value="C:nucleolus"/>
    <property type="evidence" value="ECO:0007669"/>
    <property type="project" value="UniProtKB-SubCell"/>
</dbReference>
<proteinExistence type="inferred from homology"/>
<feature type="domain" description="Exoribonuclease phosphorolytic" evidence="9">
    <location>
        <begin position="155"/>
        <end position="218"/>
    </location>
</feature>
<dbReference type="GO" id="GO:0003723">
    <property type="term" value="F:RNA binding"/>
    <property type="evidence" value="ECO:0007669"/>
    <property type="project" value="TreeGrafter"/>
</dbReference>
<dbReference type="GO" id="GO:0000467">
    <property type="term" value="P:exonucleolytic trimming to generate mature 3'-end of 5.8S rRNA from tricistronic rRNA transcript (SSU-rRNA, 5.8S rRNA, LSU-rRNA)"/>
    <property type="evidence" value="ECO:0007669"/>
    <property type="project" value="UniProtKB-ARBA"/>
</dbReference>
<dbReference type="InterPro" id="IPR015847">
    <property type="entry name" value="ExoRNase_PH_dom2"/>
</dbReference>
<evidence type="ECO:0000313" key="10">
    <source>
        <dbReference type="EMBL" id="CCE82770.1"/>
    </source>
</evidence>
<evidence type="ECO:0000256" key="7">
    <source>
        <dbReference type="ARBA" id="ARBA00077929"/>
    </source>
</evidence>
<comment type="similarity">
    <text evidence="3">Belongs to the RNase PH family.</text>
</comment>
<sequence>MSRLELYSPEGLRVDGRRWNELRRFDCRINTHPQSADGSSYVEQGNTKVICMVSGPKEPSNKSQQNSSGAVIEFNVSIASFSTTNRKKRSKNEKRTIELNTTLERTFEQSIIRKLYPRTTISVNLHVLAQDGGLLAALTNASTLALIDAGISMYDYISGISAGLHDISPLLDLNTLEESGMSFLTIGVVGNSEKLSLLLLEDKIPLDNLEDLLAIAIAGSHRIRDLMDQEVRRHANLRASKLVK</sequence>
<dbReference type="InParanoid" id="G8YCT9"/>
<dbReference type="SUPFAM" id="SSF55666">
    <property type="entry name" value="Ribonuclease PH domain 2-like"/>
    <property type="match status" value="1"/>
</dbReference>
<dbReference type="InterPro" id="IPR036345">
    <property type="entry name" value="ExoRNase_PH_dom2_sf"/>
</dbReference>
<evidence type="ECO:0000256" key="4">
    <source>
        <dbReference type="ARBA" id="ARBA00022490"/>
    </source>
</evidence>
<dbReference type="OrthoDB" id="437922at2759"/>
<dbReference type="AlphaFoldDB" id="G8YCT9"/>
<dbReference type="GO" id="GO:0034475">
    <property type="term" value="P:U4 snRNA 3'-end processing"/>
    <property type="evidence" value="ECO:0007669"/>
    <property type="project" value="TreeGrafter"/>
</dbReference>
<keyword evidence="4" id="KW-0963">Cytoplasm</keyword>
<dbReference type="OMA" id="ENQMLSI"/>
<dbReference type="GO" id="GO:0016075">
    <property type="term" value="P:rRNA catabolic process"/>
    <property type="evidence" value="ECO:0007669"/>
    <property type="project" value="TreeGrafter"/>
</dbReference>
<dbReference type="CDD" id="cd11370">
    <property type="entry name" value="RNase_PH_RRP41"/>
    <property type="match status" value="1"/>
</dbReference>
<dbReference type="InterPro" id="IPR050080">
    <property type="entry name" value="RNase_PH"/>
</dbReference>
<keyword evidence="5" id="KW-0271">Exosome</keyword>
<dbReference type="EMBL" id="FO082050">
    <property type="protein sequence ID" value="CCE82770.1"/>
    <property type="molecule type" value="Genomic_DNA"/>
</dbReference>
<dbReference type="HOGENOM" id="CLU_063514_0_1_1"/>